<gene>
    <name evidence="2" type="ORF">KZC51_05830</name>
</gene>
<reference evidence="2 3" key="1">
    <citation type="submission" date="2021-06" db="EMBL/GenBank/DDBJ databases">
        <title>Genome-based taxonomic framework of Microbacterium strains isolated from marine environment, the description of four new species and reclassification of four preexisting species.</title>
        <authorList>
            <person name="Lee S.D."/>
            <person name="Kim S.-M."/>
            <person name="Byeon Y.-S."/>
            <person name="Yang H.L."/>
            <person name="Kim I.S."/>
        </authorList>
    </citation>
    <scope>NUCLEOTIDE SEQUENCE [LARGE SCALE GENOMIC DNA]</scope>
    <source>
        <strain evidence="2 3">SSW1-49</strain>
    </source>
</reference>
<organism evidence="2 3">
    <name type="scientific">Microbacterium croceum</name>
    <dbReference type="NCBI Taxonomy" id="2851645"/>
    <lineage>
        <taxon>Bacteria</taxon>
        <taxon>Bacillati</taxon>
        <taxon>Actinomycetota</taxon>
        <taxon>Actinomycetes</taxon>
        <taxon>Micrococcales</taxon>
        <taxon>Microbacteriaceae</taxon>
        <taxon>Microbacterium</taxon>
    </lineage>
</organism>
<comment type="caution">
    <text evidence="2">The sequence shown here is derived from an EMBL/GenBank/DDBJ whole genome shotgun (WGS) entry which is preliminary data.</text>
</comment>
<sequence length="252" mass="27702">MMSLYARSHRTALRDPEVPPVPSLPPLTRDLFHVAASEFAAELRTTPFPGLYNATDGKAVGTAVEAGFKTYLQQRFDLTVGNAANGLDFPTLNTDLKVTSLSKPQSSCPYRDATQKIYGLGYNLLVIVYVKVDDSEQRAAFLDIKHVVYIDQARTGDYILTTQIRSMVEQLSDGPFGNRESVIDDLDALLEDKNIPLDEVSRRVLAERLVDDVPEQGVLTISNALQWRLAYSRAISTAIAGTIAPEVVDLSA</sequence>
<evidence type="ECO:0000313" key="2">
    <source>
        <dbReference type="EMBL" id="MCK2035651.1"/>
    </source>
</evidence>
<proteinExistence type="predicted"/>
<dbReference type="RefSeq" id="WP_247629066.1">
    <property type="nucleotide sequence ID" value="NZ_JAHWXN010000001.1"/>
</dbReference>
<feature type="region of interest" description="Disordered" evidence="1">
    <location>
        <begin position="1"/>
        <end position="21"/>
    </location>
</feature>
<protein>
    <recommendedName>
        <fullName evidence="4">Restriction endonuclease</fullName>
    </recommendedName>
</protein>
<evidence type="ECO:0008006" key="4">
    <source>
        <dbReference type="Google" id="ProtNLM"/>
    </source>
</evidence>
<dbReference type="Proteomes" id="UP001300096">
    <property type="component" value="Unassembled WGS sequence"/>
</dbReference>
<name>A0ABT0FC70_9MICO</name>
<evidence type="ECO:0000313" key="3">
    <source>
        <dbReference type="Proteomes" id="UP001300096"/>
    </source>
</evidence>
<dbReference type="EMBL" id="JAHWXN010000001">
    <property type="protein sequence ID" value="MCK2035651.1"/>
    <property type="molecule type" value="Genomic_DNA"/>
</dbReference>
<evidence type="ECO:0000256" key="1">
    <source>
        <dbReference type="SAM" id="MobiDB-lite"/>
    </source>
</evidence>
<accession>A0ABT0FC70</accession>
<keyword evidence="3" id="KW-1185">Reference proteome</keyword>